<evidence type="ECO:0000313" key="2">
    <source>
        <dbReference type="Proteomes" id="UP000266568"/>
    </source>
</evidence>
<dbReference type="Proteomes" id="UP000266568">
    <property type="component" value="Unassembled WGS sequence"/>
</dbReference>
<name>A0A397PIS7_9SPHN</name>
<protein>
    <submittedName>
        <fullName evidence="1">Uncharacterized protein</fullName>
    </submittedName>
</protein>
<proteinExistence type="predicted"/>
<dbReference type="AlphaFoldDB" id="A0A397PIS7"/>
<organism evidence="1 2">
    <name type="scientific">Hephaestia caeni</name>
    <dbReference type="NCBI Taxonomy" id="645617"/>
    <lineage>
        <taxon>Bacteria</taxon>
        <taxon>Pseudomonadati</taxon>
        <taxon>Pseudomonadota</taxon>
        <taxon>Alphaproteobacteria</taxon>
        <taxon>Sphingomonadales</taxon>
        <taxon>Sphingomonadaceae</taxon>
        <taxon>Hephaestia</taxon>
    </lineage>
</organism>
<comment type="caution">
    <text evidence="1">The sequence shown here is derived from an EMBL/GenBank/DDBJ whole genome shotgun (WGS) entry which is preliminary data.</text>
</comment>
<accession>A0A397PIS7</accession>
<dbReference type="EMBL" id="QXDC01000002">
    <property type="protein sequence ID" value="RIA46044.1"/>
    <property type="molecule type" value="Genomic_DNA"/>
</dbReference>
<sequence length="105" mass="11626">MTKTDRQKVNETPGAADQRHFVHVYAVIRIKVEVDADDHRSAMEAADELLFAHGLPLRLTAASPTILDIDYADEITGYLVDEAGDTEFARSRSYGPDHEPEGARS</sequence>
<dbReference type="OrthoDB" id="7509572at2"/>
<evidence type="ECO:0000313" key="1">
    <source>
        <dbReference type="EMBL" id="RIA46044.1"/>
    </source>
</evidence>
<dbReference type="RefSeq" id="WP_004211486.1">
    <property type="nucleotide sequence ID" value="NZ_QXDC01000002.1"/>
</dbReference>
<gene>
    <name evidence="1" type="ORF">DFR49_0573</name>
</gene>
<keyword evidence="2" id="KW-1185">Reference proteome</keyword>
<reference evidence="1 2" key="1">
    <citation type="submission" date="2018-08" db="EMBL/GenBank/DDBJ databases">
        <title>Genomic Encyclopedia of Type Strains, Phase IV (KMG-IV): sequencing the most valuable type-strain genomes for metagenomic binning, comparative biology and taxonomic classification.</title>
        <authorList>
            <person name="Goeker M."/>
        </authorList>
    </citation>
    <scope>NUCLEOTIDE SEQUENCE [LARGE SCALE GENOMIC DNA]</scope>
    <source>
        <strain evidence="1 2">DSM 25527</strain>
    </source>
</reference>